<name>A0ABS0Y274_9HYPH</name>
<gene>
    <name evidence="1" type="ORF">JAO75_11360</name>
</gene>
<sequence length="55" mass="5961">MDLPDEFTASRQPDSHLVPVTVFLQICDGAELIRGYPVGLSGSAADLMEIIDERA</sequence>
<dbReference type="Proteomes" id="UP000620670">
    <property type="component" value="Unassembled WGS sequence"/>
</dbReference>
<protein>
    <submittedName>
        <fullName evidence="1">Uncharacterized protein</fullName>
    </submittedName>
</protein>
<reference evidence="2" key="1">
    <citation type="submission" date="2020-12" db="EMBL/GenBank/DDBJ databases">
        <title>Hymenobacter sp.</title>
        <authorList>
            <person name="Kim M.K."/>
        </authorList>
    </citation>
    <scope>NUCLEOTIDE SEQUENCE [LARGE SCALE GENOMIC DNA]</scope>
    <source>
        <strain evidence="2">BT325</strain>
    </source>
</reference>
<keyword evidence="2" id="KW-1185">Reference proteome</keyword>
<evidence type="ECO:0000313" key="2">
    <source>
        <dbReference type="Proteomes" id="UP000620670"/>
    </source>
</evidence>
<proteinExistence type="predicted"/>
<organism evidence="1 2">
    <name type="scientific">Microvirga splendida</name>
    <dbReference type="NCBI Taxonomy" id="2795727"/>
    <lineage>
        <taxon>Bacteria</taxon>
        <taxon>Pseudomonadati</taxon>
        <taxon>Pseudomonadota</taxon>
        <taxon>Alphaproteobacteria</taxon>
        <taxon>Hyphomicrobiales</taxon>
        <taxon>Methylobacteriaceae</taxon>
        <taxon>Microvirga</taxon>
    </lineage>
</organism>
<dbReference type="EMBL" id="JAELXT010000009">
    <property type="protein sequence ID" value="MBJ6126003.1"/>
    <property type="molecule type" value="Genomic_DNA"/>
</dbReference>
<comment type="caution">
    <text evidence="1">The sequence shown here is derived from an EMBL/GenBank/DDBJ whole genome shotgun (WGS) entry which is preliminary data.</text>
</comment>
<evidence type="ECO:0000313" key="1">
    <source>
        <dbReference type="EMBL" id="MBJ6126003.1"/>
    </source>
</evidence>
<accession>A0ABS0Y274</accession>
<dbReference type="RefSeq" id="WP_199049256.1">
    <property type="nucleotide sequence ID" value="NZ_JAELXT010000009.1"/>
</dbReference>